<accession>A0A6H9Z1Z6</accession>
<dbReference type="OrthoDB" id="9998816at2"/>
<reference evidence="1 2" key="1">
    <citation type="submission" date="2019-09" db="EMBL/GenBank/DDBJ databases">
        <title>Actinomadura physcomitrii sp. nov., a novel actinomycete isolated from moss [Physcomitrium sphaericum (Ludw) Fuernr].</title>
        <authorList>
            <person name="Zhuang X."/>
            <person name="Liu C."/>
        </authorList>
    </citation>
    <scope>NUCLEOTIDE SEQUENCE [LARGE SCALE GENOMIC DNA]</scope>
    <source>
        <strain evidence="1 2">HMC1</strain>
    </source>
</reference>
<evidence type="ECO:0000313" key="2">
    <source>
        <dbReference type="Proteomes" id="UP000468735"/>
    </source>
</evidence>
<dbReference type="Proteomes" id="UP000468735">
    <property type="component" value="Unassembled WGS sequence"/>
</dbReference>
<dbReference type="RefSeq" id="WP_151561980.1">
    <property type="nucleotide sequence ID" value="NZ_WBMT01000009.1"/>
</dbReference>
<sequence length="100" mass="10833">MARKTPEQLKAEARSRAASIAAHASWAQTPDRTERAAAGYHASPQSLAYWIAWAKDTHPQMPHAQQVKAAKNAYSAHMRQLSAKAVAKRAKQATGEDAVA</sequence>
<dbReference type="AlphaFoldDB" id="A0A6H9Z1Z6"/>
<gene>
    <name evidence="1" type="ORF">F8566_19945</name>
</gene>
<comment type="caution">
    <text evidence="1">The sequence shown here is derived from an EMBL/GenBank/DDBJ whole genome shotgun (WGS) entry which is preliminary data.</text>
</comment>
<name>A0A6H9Z1Z6_9ACTN</name>
<protein>
    <submittedName>
        <fullName evidence="1">Uncharacterized protein</fullName>
    </submittedName>
</protein>
<dbReference type="EMBL" id="WBMT01000009">
    <property type="protein sequence ID" value="KAB2347287.1"/>
    <property type="molecule type" value="Genomic_DNA"/>
</dbReference>
<keyword evidence="2" id="KW-1185">Reference proteome</keyword>
<evidence type="ECO:0000313" key="1">
    <source>
        <dbReference type="EMBL" id="KAB2347287.1"/>
    </source>
</evidence>
<organism evidence="1 2">
    <name type="scientific">Actinomadura rudentiformis</name>
    <dbReference type="NCBI Taxonomy" id="359158"/>
    <lineage>
        <taxon>Bacteria</taxon>
        <taxon>Bacillati</taxon>
        <taxon>Actinomycetota</taxon>
        <taxon>Actinomycetes</taxon>
        <taxon>Streptosporangiales</taxon>
        <taxon>Thermomonosporaceae</taxon>
        <taxon>Actinomadura</taxon>
    </lineage>
</organism>
<proteinExistence type="predicted"/>